<dbReference type="GO" id="GO:0005524">
    <property type="term" value="F:ATP binding"/>
    <property type="evidence" value="ECO:0007669"/>
    <property type="project" value="InterPro"/>
</dbReference>
<evidence type="ECO:0000259" key="1">
    <source>
        <dbReference type="PROSITE" id="PS50011"/>
    </source>
</evidence>
<dbReference type="Proteomes" id="UP000638648">
    <property type="component" value="Unassembled WGS sequence"/>
</dbReference>
<dbReference type="PROSITE" id="PS50011">
    <property type="entry name" value="PROTEIN_KINASE_DOM"/>
    <property type="match status" value="1"/>
</dbReference>
<keyword evidence="2" id="KW-0808">Transferase</keyword>
<dbReference type="SUPFAM" id="SSF56112">
    <property type="entry name" value="Protein kinase-like (PK-like)"/>
    <property type="match status" value="1"/>
</dbReference>
<keyword evidence="2" id="KW-0723">Serine/threonine-protein kinase</keyword>
<gene>
    <name evidence="2" type="ORF">HEB94_004943</name>
</gene>
<organism evidence="2 3">
    <name type="scientific">Actinopolymorpha pittospori</name>
    <dbReference type="NCBI Taxonomy" id="648752"/>
    <lineage>
        <taxon>Bacteria</taxon>
        <taxon>Bacillati</taxon>
        <taxon>Actinomycetota</taxon>
        <taxon>Actinomycetes</taxon>
        <taxon>Propionibacteriales</taxon>
        <taxon>Actinopolymorphaceae</taxon>
        <taxon>Actinopolymorpha</taxon>
    </lineage>
</organism>
<dbReference type="InterPro" id="IPR011009">
    <property type="entry name" value="Kinase-like_dom_sf"/>
</dbReference>
<keyword evidence="3" id="KW-1185">Reference proteome</keyword>
<name>A0A927N3V5_9ACTN</name>
<dbReference type="Pfam" id="PF01636">
    <property type="entry name" value="APH"/>
    <property type="match status" value="1"/>
</dbReference>
<keyword evidence="2" id="KW-0418">Kinase</keyword>
<dbReference type="GO" id="GO:0004674">
    <property type="term" value="F:protein serine/threonine kinase activity"/>
    <property type="evidence" value="ECO:0007669"/>
    <property type="project" value="UniProtKB-KW"/>
</dbReference>
<comment type="caution">
    <text evidence="2">The sequence shown here is derived from an EMBL/GenBank/DDBJ whole genome shotgun (WGS) entry which is preliminary data.</text>
</comment>
<reference evidence="2" key="1">
    <citation type="submission" date="2020-10" db="EMBL/GenBank/DDBJ databases">
        <title>Sequencing the genomes of 1000 actinobacteria strains.</title>
        <authorList>
            <person name="Klenk H.-P."/>
        </authorList>
    </citation>
    <scope>NUCLEOTIDE SEQUENCE</scope>
    <source>
        <strain evidence="2">DSM 45354</strain>
    </source>
</reference>
<feature type="domain" description="Protein kinase" evidence="1">
    <location>
        <begin position="31"/>
        <end position="292"/>
    </location>
</feature>
<dbReference type="InterPro" id="IPR000719">
    <property type="entry name" value="Prot_kinase_dom"/>
</dbReference>
<dbReference type="Gene3D" id="3.90.1200.10">
    <property type="match status" value="1"/>
</dbReference>
<dbReference type="InterPro" id="IPR002575">
    <property type="entry name" value="Aminoglycoside_PTrfase"/>
</dbReference>
<dbReference type="AlphaFoldDB" id="A0A927N3V5"/>
<evidence type="ECO:0000313" key="2">
    <source>
        <dbReference type="EMBL" id="MBE1608095.1"/>
    </source>
</evidence>
<proteinExistence type="predicted"/>
<dbReference type="RefSeq" id="WP_192751936.1">
    <property type="nucleotide sequence ID" value="NZ_BAABJL010000262.1"/>
</dbReference>
<dbReference type="EMBL" id="JADBEM010000001">
    <property type="protein sequence ID" value="MBE1608095.1"/>
    <property type="molecule type" value="Genomic_DNA"/>
</dbReference>
<protein>
    <submittedName>
        <fullName evidence="2">Serine/threonine protein kinase</fullName>
    </submittedName>
</protein>
<accession>A0A927N3V5</accession>
<evidence type="ECO:0000313" key="3">
    <source>
        <dbReference type="Proteomes" id="UP000638648"/>
    </source>
</evidence>
<sequence length="292" mass="32228">MSEEPSQFPRVARLDADRLIERLAVETGLRLDLESHSTGGQVGAAYVRWPDGHRSVLTWQPGVSLRRARETARNVEFARAVGVPAPRYELVADLDDEVAVVQELLPGSSPKGVDVRLVEEMLAVDRRLYGVLAGTDIAAVPLYLTESGPGFCLHEPLQAYSARSRRLLEWVHEVGRTVPPTMSGDDLVHPDFHPDNVLVTDDGVLSAVVDWDGAARGDARFGIVNMRFFGPPGRLAPEVVRRIDAAIDEALTPDEMRPYWAALSLRLVDWSIRHSTPADTEGWLDLAESRIS</sequence>